<reference evidence="1 2" key="1">
    <citation type="submission" date="2019-06" db="EMBL/GenBank/DDBJ databases">
        <title>WGS assembly of Gossypium darwinii.</title>
        <authorList>
            <person name="Chen Z.J."/>
            <person name="Sreedasyam A."/>
            <person name="Ando A."/>
            <person name="Song Q."/>
            <person name="De L."/>
            <person name="Hulse-Kemp A."/>
            <person name="Ding M."/>
            <person name="Ye W."/>
            <person name="Kirkbride R."/>
            <person name="Jenkins J."/>
            <person name="Plott C."/>
            <person name="Lovell J."/>
            <person name="Lin Y.-M."/>
            <person name="Vaughn R."/>
            <person name="Liu B."/>
            <person name="Li W."/>
            <person name="Simpson S."/>
            <person name="Scheffler B."/>
            <person name="Saski C."/>
            <person name="Grover C."/>
            <person name="Hu G."/>
            <person name="Conover J."/>
            <person name="Carlson J."/>
            <person name="Shu S."/>
            <person name="Boston L."/>
            <person name="Williams M."/>
            <person name="Peterson D."/>
            <person name="Mcgee K."/>
            <person name="Jones D."/>
            <person name="Wendel J."/>
            <person name="Stelly D."/>
            <person name="Grimwood J."/>
            <person name="Schmutz J."/>
        </authorList>
    </citation>
    <scope>NUCLEOTIDE SEQUENCE [LARGE SCALE GENOMIC DNA]</scope>
    <source>
        <strain evidence="1">1808015.09</strain>
    </source>
</reference>
<name>A0A5D2FIF3_GOSDA</name>
<protein>
    <submittedName>
        <fullName evidence="1">Uncharacterized protein</fullName>
    </submittedName>
</protein>
<proteinExistence type="predicted"/>
<dbReference type="Proteomes" id="UP000323506">
    <property type="component" value="Chromosome A08"/>
</dbReference>
<sequence length="131" mass="14436">IFSQNKVSPIPSVSPNQTLSCFPPYFTDSRPELGVSSQSIFLSFFNSLSLSNPRFHFTLQISPDPNHDIAVLQAEPQHKFNPPLSSSTYFSDGSLSRVPDSLTESETVNWKVIAARDFGSAELVSCLVLDI</sequence>
<keyword evidence="2" id="KW-1185">Reference proteome</keyword>
<evidence type="ECO:0000313" key="2">
    <source>
        <dbReference type="Proteomes" id="UP000323506"/>
    </source>
</evidence>
<gene>
    <name evidence="1" type="ORF">ES288_A08G121500v1</name>
</gene>
<organism evidence="1 2">
    <name type="scientific">Gossypium darwinii</name>
    <name type="common">Darwin's cotton</name>
    <name type="synonym">Gossypium barbadense var. darwinii</name>
    <dbReference type="NCBI Taxonomy" id="34276"/>
    <lineage>
        <taxon>Eukaryota</taxon>
        <taxon>Viridiplantae</taxon>
        <taxon>Streptophyta</taxon>
        <taxon>Embryophyta</taxon>
        <taxon>Tracheophyta</taxon>
        <taxon>Spermatophyta</taxon>
        <taxon>Magnoliopsida</taxon>
        <taxon>eudicotyledons</taxon>
        <taxon>Gunneridae</taxon>
        <taxon>Pentapetalae</taxon>
        <taxon>rosids</taxon>
        <taxon>malvids</taxon>
        <taxon>Malvales</taxon>
        <taxon>Malvaceae</taxon>
        <taxon>Malvoideae</taxon>
        <taxon>Gossypium</taxon>
    </lineage>
</organism>
<feature type="non-terminal residue" evidence="1">
    <location>
        <position position="1"/>
    </location>
</feature>
<evidence type="ECO:0000313" key="1">
    <source>
        <dbReference type="EMBL" id="TYH05975.1"/>
    </source>
</evidence>
<dbReference type="AlphaFoldDB" id="A0A5D2FIF3"/>
<dbReference type="EMBL" id="CM017695">
    <property type="protein sequence ID" value="TYH05975.1"/>
    <property type="molecule type" value="Genomic_DNA"/>
</dbReference>
<accession>A0A5D2FIF3</accession>